<accession>A0ABZ0NSV8</accession>
<sequence length="81" mass="8806">MSSEPKPMEISCNSCPRGALKAVPVPSSARDVPKEAIEGEPKRQNKTDLTKEIAEMEPPRGGELSPRAKCKRNGSRDGEED</sequence>
<dbReference type="GeneID" id="90644372"/>
<dbReference type="EMBL" id="CP134188">
    <property type="protein sequence ID" value="WPB02673.1"/>
    <property type="molecule type" value="Genomic_DNA"/>
</dbReference>
<gene>
    <name evidence="2" type="ORF">RHO25_007309</name>
</gene>
<evidence type="ECO:0000313" key="2">
    <source>
        <dbReference type="EMBL" id="WPB02673.1"/>
    </source>
</evidence>
<feature type="compositionally biased region" description="Basic and acidic residues" evidence="1">
    <location>
        <begin position="31"/>
        <end position="60"/>
    </location>
</feature>
<reference evidence="2 3" key="1">
    <citation type="submission" date="2023-09" db="EMBL/GenBank/DDBJ databases">
        <title>Complete-Gapless Cercospora beticola genome.</title>
        <authorList>
            <person name="Wyatt N.A."/>
            <person name="Spanner R.E."/>
            <person name="Bolton M.D."/>
        </authorList>
    </citation>
    <scope>NUCLEOTIDE SEQUENCE [LARGE SCALE GENOMIC DNA]</scope>
    <source>
        <strain evidence="2">Cb09-40</strain>
    </source>
</reference>
<keyword evidence="3" id="KW-1185">Reference proteome</keyword>
<evidence type="ECO:0000256" key="1">
    <source>
        <dbReference type="SAM" id="MobiDB-lite"/>
    </source>
</evidence>
<dbReference type="Proteomes" id="UP001302367">
    <property type="component" value="Chromosome 5"/>
</dbReference>
<proteinExistence type="predicted"/>
<protein>
    <submittedName>
        <fullName evidence="2">Uncharacterized protein</fullName>
    </submittedName>
</protein>
<feature type="region of interest" description="Disordered" evidence="1">
    <location>
        <begin position="1"/>
        <end position="81"/>
    </location>
</feature>
<evidence type="ECO:0000313" key="3">
    <source>
        <dbReference type="Proteomes" id="UP001302367"/>
    </source>
</evidence>
<name>A0ABZ0NSV8_CERBT</name>
<dbReference type="RefSeq" id="XP_065459000.1">
    <property type="nucleotide sequence ID" value="XM_065602928.1"/>
</dbReference>
<organism evidence="2 3">
    <name type="scientific">Cercospora beticola</name>
    <name type="common">Sugarbeet leaf spot fungus</name>
    <dbReference type="NCBI Taxonomy" id="122368"/>
    <lineage>
        <taxon>Eukaryota</taxon>
        <taxon>Fungi</taxon>
        <taxon>Dikarya</taxon>
        <taxon>Ascomycota</taxon>
        <taxon>Pezizomycotina</taxon>
        <taxon>Dothideomycetes</taxon>
        <taxon>Dothideomycetidae</taxon>
        <taxon>Mycosphaerellales</taxon>
        <taxon>Mycosphaerellaceae</taxon>
        <taxon>Cercospora</taxon>
    </lineage>
</organism>